<evidence type="ECO:0000313" key="3">
    <source>
        <dbReference type="Proteomes" id="UP000449846"/>
    </source>
</evidence>
<gene>
    <name evidence="2" type="ORF">GL300_15715</name>
</gene>
<dbReference type="EMBL" id="WMIG01000009">
    <property type="protein sequence ID" value="MTH60662.1"/>
    <property type="molecule type" value="Genomic_DNA"/>
</dbReference>
<dbReference type="OrthoDB" id="7780459at2"/>
<evidence type="ECO:0000256" key="1">
    <source>
        <dbReference type="SAM" id="MobiDB-lite"/>
    </source>
</evidence>
<name>A0A844HSZ7_9RHOB</name>
<accession>A0A844HSZ7</accession>
<reference evidence="2 3" key="1">
    <citation type="submission" date="2019-11" db="EMBL/GenBank/DDBJ databases">
        <authorList>
            <person name="Dong K."/>
        </authorList>
    </citation>
    <scope>NUCLEOTIDE SEQUENCE [LARGE SCALE GENOMIC DNA]</scope>
    <source>
        <strain evidence="2 3">NBRC 112902</strain>
    </source>
</reference>
<feature type="region of interest" description="Disordered" evidence="1">
    <location>
        <begin position="67"/>
        <end position="91"/>
    </location>
</feature>
<keyword evidence="3" id="KW-1185">Reference proteome</keyword>
<proteinExistence type="predicted"/>
<sequence length="753" mass="79150">MQITIWGANTQATVLAVPLLGVPTLKGDKGDPGEVSPEAQARIDAAIQVNANLTAVREEMESARGQAVASAGATAGDRVATGQDRGATATDRAQVAADRAAVEAARAAAEAAAIAAALNAGYFDTIALGRAAVADSEGFAVIAGGADGLSRASIFRRESATTQKLLVQIVSPSEIEAEVSARRALASDLANGAPRTDASVDLITLSNADGDADPIVVLRPGGVDFIPSSELGEKLAPLIAGDIGPLLPEQDFASAPDDDDAVPLLLIGDETASEGETLESGIVMRPDGLDFIPSQLLADRLAERLPEPSTATPLYQVGERGIHALDELDEIGGRLYPSISINGATRNAVIVAVYGQSNDDQYVMLDPLVWPNPPMPRHVLMLNDVSSVFGGLRGYTGGAPPDQHDLVPAREAATGVQSIGAAAAARFIELMGQPYKVAAVRGSSVGGTALIGNSATNGIWRGNTGELTPAWSRHTQDIRNCYLGLVALGYEVEAIHLLFGHGESDWNNASYAENLLTMMDEREALCAIDCPAVPVRWFLSQQGGRSVGTETLSSGGGRHRSRLEILDVEDARANALLTMPRYRFALGMSDDGAGGAQLDTIHMAYRSRVLIGETHAFAMQAVARGEDWYCPRMISATISSNEVVVDFRSLLPLVIDFGFCRVRRADAGFEIAQGAVPITGVRQTGARQITLTCATAPSIGQELSLAWRDLGVGEAADEYVASTSAIRDAFEAPSLFLPGERILRPAVGNRIYL</sequence>
<dbReference type="AlphaFoldDB" id="A0A844HSZ7"/>
<evidence type="ECO:0000313" key="2">
    <source>
        <dbReference type="EMBL" id="MTH60662.1"/>
    </source>
</evidence>
<comment type="caution">
    <text evidence="2">The sequence shown here is derived from an EMBL/GenBank/DDBJ whole genome shotgun (WGS) entry which is preliminary data.</text>
</comment>
<dbReference type="Proteomes" id="UP000449846">
    <property type="component" value="Unassembled WGS sequence"/>
</dbReference>
<protein>
    <submittedName>
        <fullName evidence="2">Uncharacterized protein</fullName>
    </submittedName>
</protein>
<organism evidence="2 3">
    <name type="scientific">Paracoccus litorisediminis</name>
    <dbReference type="NCBI Taxonomy" id="2006130"/>
    <lineage>
        <taxon>Bacteria</taxon>
        <taxon>Pseudomonadati</taxon>
        <taxon>Pseudomonadota</taxon>
        <taxon>Alphaproteobacteria</taxon>
        <taxon>Rhodobacterales</taxon>
        <taxon>Paracoccaceae</taxon>
        <taxon>Paracoccus</taxon>
    </lineage>
</organism>